<dbReference type="RefSeq" id="WP_182529336.1">
    <property type="nucleotide sequence ID" value="NZ_JACGXL010000001.1"/>
</dbReference>
<evidence type="ECO:0000256" key="1">
    <source>
        <dbReference type="SAM" id="SignalP"/>
    </source>
</evidence>
<proteinExistence type="predicted"/>
<evidence type="ECO:0000313" key="2">
    <source>
        <dbReference type="EMBL" id="MBA8886241.1"/>
    </source>
</evidence>
<feature type="signal peptide" evidence="1">
    <location>
        <begin position="1"/>
        <end position="18"/>
    </location>
</feature>
<organism evidence="2 3">
    <name type="scientific">Dokdonella fugitiva</name>
    <dbReference type="NCBI Taxonomy" id="328517"/>
    <lineage>
        <taxon>Bacteria</taxon>
        <taxon>Pseudomonadati</taxon>
        <taxon>Pseudomonadota</taxon>
        <taxon>Gammaproteobacteria</taxon>
        <taxon>Lysobacterales</taxon>
        <taxon>Rhodanobacteraceae</taxon>
        <taxon>Dokdonella</taxon>
    </lineage>
</organism>
<protein>
    <submittedName>
        <fullName evidence="2">Uncharacterized protein</fullName>
    </submittedName>
</protein>
<gene>
    <name evidence="2" type="ORF">FHW12_000432</name>
</gene>
<name>A0A839F1Y6_9GAMM</name>
<keyword evidence="3" id="KW-1185">Reference proteome</keyword>
<reference evidence="2 3" key="1">
    <citation type="submission" date="2020-07" db="EMBL/GenBank/DDBJ databases">
        <title>Genomic Encyclopedia of Type Strains, Phase IV (KMG-V): Genome sequencing to study the core and pangenomes of soil and plant-associated prokaryotes.</title>
        <authorList>
            <person name="Whitman W."/>
        </authorList>
    </citation>
    <scope>NUCLEOTIDE SEQUENCE [LARGE SCALE GENOMIC DNA]</scope>
    <source>
        <strain evidence="2 3">RH2WT43</strain>
    </source>
</reference>
<accession>A0A839F1Y6</accession>
<comment type="caution">
    <text evidence="2">The sequence shown here is derived from an EMBL/GenBank/DDBJ whole genome shotgun (WGS) entry which is preliminary data.</text>
</comment>
<evidence type="ECO:0000313" key="3">
    <source>
        <dbReference type="Proteomes" id="UP000550401"/>
    </source>
</evidence>
<keyword evidence="1" id="KW-0732">Signal</keyword>
<dbReference type="AlphaFoldDB" id="A0A839F1Y6"/>
<dbReference type="Proteomes" id="UP000550401">
    <property type="component" value="Unassembled WGS sequence"/>
</dbReference>
<sequence>MRTTPMLLAALFAIPCSAASDEPPTQLRIQFDGREYVTSAGAPIEVDVGGRKARLRVDEMPWRHFVQGSLQFDYPRHFPWESDPSPPRSWTLDGNDAVIMVFEQPATQARDPEDVAAGFEKTLGAKAPAEHAKAVLRTEHAGTLTGVASTVRLATSTISHEVFALGKGDHAWLLVLQDALDEQGDHSSEYIEMRKRLSATLEF</sequence>
<feature type="chain" id="PRO_5033034566" evidence="1">
    <location>
        <begin position="19"/>
        <end position="203"/>
    </location>
</feature>
<dbReference type="EMBL" id="JACGXL010000001">
    <property type="protein sequence ID" value="MBA8886241.1"/>
    <property type="molecule type" value="Genomic_DNA"/>
</dbReference>